<dbReference type="GeneID" id="94583706"/>
<name>A0A1D8NJP5_YARLL</name>
<dbReference type="RefSeq" id="XP_068139207.1">
    <property type="nucleotide sequence ID" value="XM_068283106.1"/>
</dbReference>
<accession>A0A1D8NJP5</accession>
<sequence>MQRISSSNASSPEILGDEFVVGRRSCGPSHGSDIINCILEEKEKNSKRSRKITQFGTYAGKMGLRGCPKGLWIKKRQQNKKEQDHNMNRNGTCASINKWVQRTHINFCSSWGYVWMQHDEGRKKGAHDWEQKLEKKPLLLGVVKGLRSSNFLPICGG</sequence>
<organism evidence="1 2">
    <name type="scientific">Yarrowia lipolytica</name>
    <name type="common">Candida lipolytica</name>
    <dbReference type="NCBI Taxonomy" id="4952"/>
    <lineage>
        <taxon>Eukaryota</taxon>
        <taxon>Fungi</taxon>
        <taxon>Dikarya</taxon>
        <taxon>Ascomycota</taxon>
        <taxon>Saccharomycotina</taxon>
        <taxon>Dipodascomycetes</taxon>
        <taxon>Dipodascales</taxon>
        <taxon>Dipodascales incertae sedis</taxon>
        <taxon>Yarrowia</taxon>
    </lineage>
</organism>
<protein>
    <submittedName>
        <fullName evidence="1">Uncharacterized protein</fullName>
    </submittedName>
</protein>
<dbReference type="Proteomes" id="UP000182444">
    <property type="component" value="Chromosome 1E"/>
</dbReference>
<reference evidence="1 2" key="1">
    <citation type="journal article" date="2016" name="PLoS ONE">
        <title>Sequence Assembly of Yarrowia lipolytica Strain W29/CLIB89 Shows Transposable Element Diversity.</title>
        <authorList>
            <person name="Magnan C."/>
            <person name="Yu J."/>
            <person name="Chang I."/>
            <person name="Jahn E."/>
            <person name="Kanomata Y."/>
            <person name="Wu J."/>
            <person name="Zeller M."/>
            <person name="Oakes M."/>
            <person name="Baldi P."/>
            <person name="Sandmeyer S."/>
        </authorList>
    </citation>
    <scope>NUCLEOTIDE SEQUENCE [LARGE SCALE GENOMIC DNA]</scope>
    <source>
        <strain evidence="2">CLIB89(W29)</strain>
    </source>
</reference>
<dbReference type="EMBL" id="CP017557">
    <property type="protein sequence ID" value="AOW05860.1"/>
    <property type="molecule type" value="Genomic_DNA"/>
</dbReference>
<dbReference type="AlphaFoldDB" id="A0A1D8NJP5"/>
<proteinExistence type="predicted"/>
<gene>
    <name evidence="1" type="ORF">YALI1_E27930g</name>
</gene>
<evidence type="ECO:0000313" key="1">
    <source>
        <dbReference type="EMBL" id="AOW05860.1"/>
    </source>
</evidence>
<evidence type="ECO:0000313" key="2">
    <source>
        <dbReference type="Proteomes" id="UP000182444"/>
    </source>
</evidence>
<dbReference type="VEuPathDB" id="FungiDB:YALI1_E27930g"/>